<proteinExistence type="predicted"/>
<dbReference type="SUPFAM" id="SSF49265">
    <property type="entry name" value="Fibronectin type III"/>
    <property type="match status" value="1"/>
</dbReference>
<dbReference type="EMBL" id="DTBH01000083">
    <property type="protein sequence ID" value="HGQ77033.1"/>
    <property type="molecule type" value="Genomic_DNA"/>
</dbReference>
<dbReference type="InterPro" id="IPR013783">
    <property type="entry name" value="Ig-like_fold"/>
</dbReference>
<dbReference type="Gene3D" id="2.160.20.110">
    <property type="match status" value="1"/>
</dbReference>
<feature type="chain" id="PRO_5035087310" description="Fibronectin type-III domain-containing protein" evidence="1">
    <location>
        <begin position="26"/>
        <end position="786"/>
    </location>
</feature>
<dbReference type="Gene3D" id="2.60.40.10">
    <property type="entry name" value="Immunoglobulins"/>
    <property type="match status" value="1"/>
</dbReference>
<dbReference type="InterPro" id="IPR003961">
    <property type="entry name" value="FN3_dom"/>
</dbReference>
<comment type="caution">
    <text evidence="4">The sequence shown here is derived from an EMBL/GenBank/DDBJ whole genome shotgun (WGS) entry which is preliminary data.</text>
</comment>
<dbReference type="AlphaFoldDB" id="A0A7C4RXQ3"/>
<dbReference type="PROSITE" id="PS50853">
    <property type="entry name" value="FN3"/>
    <property type="match status" value="1"/>
</dbReference>
<sequence length="786" mass="86001">MRKFYWVVVYLTVLLMVFSCTQKPATGPISVKVNVNLPAGTTVKDFEPRLNGYISDISVITLTVKKDTGETVLSTETTNKTNPSFTFTLQNAGKYNFYVEAKRADGSKVFKGQRENVDITAGNNNIVLDAMFVNGTIRANIQIDDTVWSRYNVTSSTLEFKKDIEENWTTRNLTINAASTMHEESVYPSMYTLRFKIKLSAKDQYTTPPSWDNESNPTTVTVNVDPDRIRNVTFKVMFNSERNEPQVIAVVTQITLPYAPEVTGLTAIWNKTRNELAISWNYSEQNARFYIYKEIKDSDGNTTYELVGNTQNKNYTISNFDQAEYDRINGIAVNAVVDNKESGLTTLAKGQFQQLQAPDAPTGLTGNYEDYSQKLTLSWNAVSGTGVKYKVYKKLTTDSDFTLVQDNITTTNIQIDLPLSDWNNLEKIAVSAYNDTGESARTELTKSSITLLDFAGGSGTADDPYLIGNARQLQNVGKSDYLSAGKYFKLIDDIDLNGVNWTPIGTFSSNLSTTAFVGTFDGNGHKIKNLTYNDTTKSNVGLFGYIYNATVTNLIIENANITAKQYVGALSGGAKNSTVEKVGVRNSNLSAVIDTSNAYVGGLIGDAVADNTSANVMIIRQCFANNVTVSAPNFDNARAGGLIGRFYANTVTTGTIENCYAIGTVNFKSTSSSNIGGLIGLISSNTTSGGKAKVVNCYAAVAPGTTSNNNWRGFIGGSSVFVTTDSGNNYFDKDVAQETTGSASSSLQTGKTTAEMKQQATFSGWDFTNIWTINEGNDYPRLKWEF</sequence>
<feature type="signal peptide" evidence="1">
    <location>
        <begin position="1"/>
        <end position="25"/>
    </location>
</feature>
<name>A0A7C4RXQ3_FERPE</name>
<evidence type="ECO:0000313" key="4">
    <source>
        <dbReference type="EMBL" id="HGU41301.1"/>
    </source>
</evidence>
<accession>A0A7C4RXQ3</accession>
<feature type="domain" description="Fibronectin type-III" evidence="2">
    <location>
        <begin position="360"/>
        <end position="453"/>
    </location>
</feature>
<evidence type="ECO:0000313" key="3">
    <source>
        <dbReference type="EMBL" id="HGQ77033.1"/>
    </source>
</evidence>
<protein>
    <recommendedName>
        <fullName evidence="2">Fibronectin type-III domain-containing protein</fullName>
    </recommendedName>
</protein>
<dbReference type="PROSITE" id="PS51257">
    <property type="entry name" value="PROKAR_LIPOPROTEIN"/>
    <property type="match status" value="1"/>
</dbReference>
<reference evidence="4" key="1">
    <citation type="journal article" date="2020" name="mSystems">
        <title>Genome- and Community-Level Interaction Insights into Carbon Utilization and Element Cycling Functions of Hydrothermarchaeota in Hydrothermal Sediment.</title>
        <authorList>
            <person name="Zhou Z."/>
            <person name="Liu Y."/>
            <person name="Xu W."/>
            <person name="Pan J."/>
            <person name="Luo Z.H."/>
            <person name="Li M."/>
        </authorList>
    </citation>
    <scope>NUCLEOTIDE SEQUENCE [LARGE SCALE GENOMIC DNA]</scope>
    <source>
        <strain evidence="4">SpSt-604</strain>
        <strain evidence="3">SpSt-640</strain>
    </source>
</reference>
<dbReference type="InterPro" id="IPR036116">
    <property type="entry name" value="FN3_sf"/>
</dbReference>
<evidence type="ECO:0000256" key="1">
    <source>
        <dbReference type="SAM" id="SignalP"/>
    </source>
</evidence>
<evidence type="ECO:0000259" key="2">
    <source>
        <dbReference type="PROSITE" id="PS50853"/>
    </source>
</evidence>
<dbReference type="EMBL" id="DSZT01000001">
    <property type="protein sequence ID" value="HGU41301.1"/>
    <property type="molecule type" value="Genomic_DNA"/>
</dbReference>
<organism evidence="4">
    <name type="scientific">Fervidobacterium pennivorans</name>
    <dbReference type="NCBI Taxonomy" id="93466"/>
    <lineage>
        <taxon>Bacteria</taxon>
        <taxon>Thermotogati</taxon>
        <taxon>Thermotogota</taxon>
        <taxon>Thermotogae</taxon>
        <taxon>Thermotogales</taxon>
        <taxon>Fervidobacteriaceae</taxon>
        <taxon>Fervidobacterium</taxon>
    </lineage>
</organism>
<keyword evidence="1" id="KW-0732">Signal</keyword>
<gene>
    <name evidence="4" type="ORF">ENT72_00005</name>
    <name evidence="3" type="ORF">ENU12_03765</name>
</gene>